<comment type="catalytic activity">
    <reaction evidence="5">
        <text>ATP + H2O = ADP + phosphate + H(+)</text>
        <dbReference type="Rhea" id="RHEA:13065"/>
        <dbReference type="ChEBI" id="CHEBI:15377"/>
        <dbReference type="ChEBI" id="CHEBI:15378"/>
        <dbReference type="ChEBI" id="CHEBI:30616"/>
        <dbReference type="ChEBI" id="CHEBI:43474"/>
        <dbReference type="ChEBI" id="CHEBI:456216"/>
        <dbReference type="EC" id="5.6.2.4"/>
    </reaction>
</comment>
<dbReference type="GO" id="GO:0005524">
    <property type="term" value="F:ATP binding"/>
    <property type="evidence" value="ECO:0007669"/>
    <property type="project" value="UniProtKB-KW"/>
</dbReference>
<dbReference type="Pfam" id="PF21099">
    <property type="entry name" value="POLQ_helical"/>
    <property type="match status" value="1"/>
</dbReference>
<evidence type="ECO:0000313" key="10">
    <source>
        <dbReference type="Proteomes" id="UP000593564"/>
    </source>
</evidence>
<dbReference type="PANTHER" id="PTHR47961:SF6">
    <property type="entry name" value="DNA-DIRECTED DNA POLYMERASE"/>
    <property type="match status" value="1"/>
</dbReference>
<evidence type="ECO:0000259" key="8">
    <source>
        <dbReference type="Pfam" id="PF21099"/>
    </source>
</evidence>
<keyword evidence="3" id="KW-0347">Helicase</keyword>
<dbReference type="AlphaFoldDB" id="A0A7J7FSD8"/>
<feature type="domain" description="THH1/TOM1/TOM3" evidence="6">
    <location>
        <begin position="61"/>
        <end position="122"/>
    </location>
</feature>
<name>A0A7J7FSD8_CAMSI</name>
<evidence type="ECO:0000259" key="7">
    <source>
        <dbReference type="Pfam" id="PF20470"/>
    </source>
</evidence>
<dbReference type="PANTHER" id="PTHR47961">
    <property type="entry name" value="DNA POLYMERASE THETA, PUTATIVE (AFU_ORTHOLOGUE AFUA_1G05260)-RELATED"/>
    <property type="match status" value="1"/>
</dbReference>
<proteinExistence type="predicted"/>
<dbReference type="InterPro" id="IPR036390">
    <property type="entry name" value="WH_DNA-bd_sf"/>
</dbReference>
<evidence type="ECO:0000256" key="2">
    <source>
        <dbReference type="ARBA" id="ARBA00022801"/>
    </source>
</evidence>
<evidence type="ECO:0000313" key="9">
    <source>
        <dbReference type="EMBL" id="KAF5931235.1"/>
    </source>
</evidence>
<evidence type="ECO:0000256" key="5">
    <source>
        <dbReference type="ARBA" id="ARBA00048988"/>
    </source>
</evidence>
<dbReference type="Proteomes" id="UP000593564">
    <property type="component" value="Unassembled WGS sequence"/>
</dbReference>
<evidence type="ECO:0000256" key="3">
    <source>
        <dbReference type="ARBA" id="ARBA00022806"/>
    </source>
</evidence>
<keyword evidence="10" id="KW-1185">Reference proteome</keyword>
<dbReference type="Pfam" id="PF06454">
    <property type="entry name" value="THH1_TOM1-3_dom"/>
    <property type="match status" value="1"/>
</dbReference>
<evidence type="ECO:0000259" key="6">
    <source>
        <dbReference type="Pfam" id="PF06454"/>
    </source>
</evidence>
<accession>A0A7J7FSD8</accession>
<keyword evidence="2" id="KW-0378">Hydrolase</keyword>
<reference evidence="10" key="1">
    <citation type="journal article" date="2020" name="Nat. Commun.">
        <title>Genome assembly of wild tea tree DASZ reveals pedigree and selection history of tea varieties.</title>
        <authorList>
            <person name="Zhang W."/>
            <person name="Zhang Y."/>
            <person name="Qiu H."/>
            <person name="Guo Y."/>
            <person name="Wan H."/>
            <person name="Zhang X."/>
            <person name="Scossa F."/>
            <person name="Alseekh S."/>
            <person name="Zhang Q."/>
            <person name="Wang P."/>
            <person name="Xu L."/>
            <person name="Schmidt M.H."/>
            <person name="Jia X."/>
            <person name="Li D."/>
            <person name="Zhu A."/>
            <person name="Guo F."/>
            <person name="Chen W."/>
            <person name="Ni D."/>
            <person name="Usadel B."/>
            <person name="Fernie A.R."/>
            <person name="Wen W."/>
        </authorList>
    </citation>
    <scope>NUCLEOTIDE SEQUENCE [LARGE SCALE GENOMIC DNA]</scope>
    <source>
        <strain evidence="10">cv. G240</strain>
    </source>
</reference>
<protein>
    <submittedName>
        <fullName evidence="9">Uncharacterized protein</fullName>
    </submittedName>
</protein>
<keyword evidence="4" id="KW-0067">ATP-binding</keyword>
<comment type="caution">
    <text evidence="9">The sequence shown here is derived from an EMBL/GenBank/DDBJ whole genome shotgun (WGS) entry which is preliminary data.</text>
</comment>
<dbReference type="InterPro" id="IPR046931">
    <property type="entry name" value="HTH_61"/>
</dbReference>
<evidence type="ECO:0000256" key="1">
    <source>
        <dbReference type="ARBA" id="ARBA00022741"/>
    </source>
</evidence>
<feature type="domain" description="POLQ-like helical" evidence="8">
    <location>
        <begin position="268"/>
        <end position="321"/>
    </location>
</feature>
<dbReference type="EMBL" id="JACBKZ010000015">
    <property type="protein sequence ID" value="KAF5931235.1"/>
    <property type="molecule type" value="Genomic_DNA"/>
</dbReference>
<organism evidence="9 10">
    <name type="scientific">Camellia sinensis</name>
    <name type="common">Tea plant</name>
    <name type="synonym">Thea sinensis</name>
    <dbReference type="NCBI Taxonomy" id="4442"/>
    <lineage>
        <taxon>Eukaryota</taxon>
        <taxon>Viridiplantae</taxon>
        <taxon>Streptophyta</taxon>
        <taxon>Embryophyta</taxon>
        <taxon>Tracheophyta</taxon>
        <taxon>Spermatophyta</taxon>
        <taxon>Magnoliopsida</taxon>
        <taxon>eudicotyledons</taxon>
        <taxon>Gunneridae</taxon>
        <taxon>Pentapetalae</taxon>
        <taxon>asterids</taxon>
        <taxon>Ericales</taxon>
        <taxon>Theaceae</taxon>
        <taxon>Camellia</taxon>
    </lineage>
</organism>
<sequence>MEEERIEVIKQTCTIGSYTIESTRVWLDDLEGLPFSQFRGQWGSIDSLYLPSGCSEVATRVYHAVCQILQHILLDMPSLAFFTTYALLVLFWAEIYYQARAVSTDGLRLSFYTINAMVYVVKNLGAMEEERIEEIGVRLVGRTGGGDGSASAHIVLLCKPEDVKRIMGILNDSCPPLHSCLSEDTNGMTHAILEVVAGGIVQTANDIHRYVRCTLLNSTKPFEDVVKSGQDSLRWLCHRKFIEWNENTKLYSTTPLGRASFGSSLCREESLIVLDDLSRAREGFVLASNLYLVYLVTPTNVEVEPDWKLYYERFMQLSTIDQLSPEKWGANT</sequence>
<dbReference type="InterPro" id="IPR048960">
    <property type="entry name" value="POLQ-like_helical"/>
</dbReference>
<gene>
    <name evidence="9" type="ORF">HYC85_032108</name>
</gene>
<dbReference type="InterPro" id="IPR009457">
    <property type="entry name" value="THH1/TOM1/TOM3_dom"/>
</dbReference>
<evidence type="ECO:0000256" key="4">
    <source>
        <dbReference type="ARBA" id="ARBA00022840"/>
    </source>
</evidence>
<keyword evidence="1" id="KW-0547">Nucleotide-binding</keyword>
<feature type="domain" description="DNA polymerase theta-like helix-turn-helix" evidence="7">
    <location>
        <begin position="155"/>
        <end position="243"/>
    </location>
</feature>
<dbReference type="SUPFAM" id="SSF46785">
    <property type="entry name" value="Winged helix' DNA-binding domain"/>
    <property type="match status" value="1"/>
</dbReference>
<dbReference type="InterPro" id="IPR050474">
    <property type="entry name" value="Hel308_SKI2-like"/>
</dbReference>
<dbReference type="GO" id="GO:0016787">
    <property type="term" value="F:hydrolase activity"/>
    <property type="evidence" value="ECO:0007669"/>
    <property type="project" value="UniProtKB-KW"/>
</dbReference>
<dbReference type="Pfam" id="PF20470">
    <property type="entry name" value="HTH_61"/>
    <property type="match status" value="1"/>
</dbReference>
<dbReference type="GO" id="GO:0043138">
    <property type="term" value="F:3'-5' DNA helicase activity"/>
    <property type="evidence" value="ECO:0007669"/>
    <property type="project" value="UniProtKB-EC"/>
</dbReference>
<reference evidence="9 10" key="2">
    <citation type="submission" date="2020-07" db="EMBL/GenBank/DDBJ databases">
        <title>Genome assembly of wild tea tree DASZ reveals pedigree and selection history of tea varieties.</title>
        <authorList>
            <person name="Zhang W."/>
        </authorList>
    </citation>
    <scope>NUCLEOTIDE SEQUENCE [LARGE SCALE GENOMIC DNA]</scope>
    <source>
        <strain evidence="10">cv. G240</strain>
        <tissue evidence="9">Leaf</tissue>
    </source>
</reference>